<dbReference type="SMART" id="SM00382">
    <property type="entry name" value="AAA"/>
    <property type="match status" value="1"/>
</dbReference>
<reference evidence="8 9" key="1">
    <citation type="submission" date="2020-01" db="EMBL/GenBank/DDBJ databases">
        <authorList>
            <person name="Gulvik C.A."/>
            <person name="Batra D.G."/>
        </authorList>
    </citation>
    <scope>NUCLEOTIDE SEQUENCE [LARGE SCALE GENOMIC DNA]</scope>
    <source>
        <strain evidence="8 9">W9323</strain>
    </source>
</reference>
<evidence type="ECO:0000259" key="7">
    <source>
        <dbReference type="PROSITE" id="PS50893"/>
    </source>
</evidence>
<accession>A0A7D3Y7W3</accession>
<sequence>MGENTAGAQLEIKDLQKRFGNRLILDQLDLHIQPGEFLTIVGPSGCGKSTLLRLIAGLETSTDGEIIQDGHLIQGLNRRVRVMFQDSRLLPWRRVSENVALGMEEAVNKKERRKRTLQVLQEVGLSEYADEWPGVLSGGQRQRVALARALISQTHLLLLDEPLGALDALTRIGMQQLIERLWLEQRFTSLLVTHDVEEAVILADRVILLENGRVGMDVPVSLPRPRQRSSAQTAALIGKIQDRVLKVSQVKPKLNCQLPPAMMRKDWA</sequence>
<organism evidence="8 9">
    <name type="scientific">Kroppenstedtia pulmonis</name>
    <dbReference type="NCBI Taxonomy" id="1380685"/>
    <lineage>
        <taxon>Bacteria</taxon>
        <taxon>Bacillati</taxon>
        <taxon>Bacillota</taxon>
        <taxon>Bacilli</taxon>
        <taxon>Bacillales</taxon>
        <taxon>Thermoactinomycetaceae</taxon>
        <taxon>Kroppenstedtia</taxon>
    </lineage>
</organism>
<keyword evidence="6" id="KW-0472">Membrane</keyword>
<keyword evidence="2" id="KW-1003">Cell membrane</keyword>
<dbReference type="InterPro" id="IPR017871">
    <property type="entry name" value="ABC_transporter-like_CS"/>
</dbReference>
<dbReference type="InterPro" id="IPR003593">
    <property type="entry name" value="AAA+_ATPase"/>
</dbReference>
<evidence type="ECO:0000256" key="5">
    <source>
        <dbReference type="ARBA" id="ARBA00022967"/>
    </source>
</evidence>
<dbReference type="InterPro" id="IPR027417">
    <property type="entry name" value="P-loop_NTPase"/>
</dbReference>
<dbReference type="EMBL" id="CP048104">
    <property type="protein sequence ID" value="QKG83121.1"/>
    <property type="molecule type" value="Genomic_DNA"/>
</dbReference>
<dbReference type="AlphaFoldDB" id="A0A7D3Y7W3"/>
<dbReference type="Pfam" id="PF00005">
    <property type="entry name" value="ABC_tran"/>
    <property type="match status" value="1"/>
</dbReference>
<dbReference type="InterPro" id="IPR003439">
    <property type="entry name" value="ABC_transporter-like_ATP-bd"/>
</dbReference>
<feature type="domain" description="ABC transporter" evidence="7">
    <location>
        <begin position="10"/>
        <end position="236"/>
    </location>
</feature>
<keyword evidence="5" id="KW-1278">Translocase</keyword>
<dbReference type="RefSeq" id="WP_173219260.1">
    <property type="nucleotide sequence ID" value="NZ_CP048104.1"/>
</dbReference>
<dbReference type="PANTHER" id="PTHR42788:SF17">
    <property type="entry name" value="ALIPHATIC SULFONATES IMPORT ATP-BINDING PROTEIN SSUB"/>
    <property type="match status" value="1"/>
</dbReference>
<keyword evidence="1" id="KW-0813">Transport</keyword>
<evidence type="ECO:0000313" key="9">
    <source>
        <dbReference type="Proteomes" id="UP000503088"/>
    </source>
</evidence>
<dbReference type="InterPro" id="IPR050166">
    <property type="entry name" value="ABC_transporter_ATP-bind"/>
</dbReference>
<evidence type="ECO:0000256" key="4">
    <source>
        <dbReference type="ARBA" id="ARBA00022840"/>
    </source>
</evidence>
<keyword evidence="3" id="KW-0547">Nucleotide-binding</keyword>
<dbReference type="GO" id="GO:0016887">
    <property type="term" value="F:ATP hydrolysis activity"/>
    <property type="evidence" value="ECO:0007669"/>
    <property type="project" value="InterPro"/>
</dbReference>
<keyword evidence="9" id="KW-1185">Reference proteome</keyword>
<dbReference type="PROSITE" id="PS00211">
    <property type="entry name" value="ABC_TRANSPORTER_1"/>
    <property type="match status" value="1"/>
</dbReference>
<dbReference type="CDD" id="cd03293">
    <property type="entry name" value="ABC_NrtD_SsuB_transporters"/>
    <property type="match status" value="1"/>
</dbReference>
<evidence type="ECO:0000256" key="2">
    <source>
        <dbReference type="ARBA" id="ARBA00022475"/>
    </source>
</evidence>
<dbReference type="Proteomes" id="UP000503088">
    <property type="component" value="Chromosome"/>
</dbReference>
<dbReference type="SUPFAM" id="SSF52540">
    <property type="entry name" value="P-loop containing nucleoside triphosphate hydrolases"/>
    <property type="match status" value="1"/>
</dbReference>
<dbReference type="PROSITE" id="PS50893">
    <property type="entry name" value="ABC_TRANSPORTER_2"/>
    <property type="match status" value="1"/>
</dbReference>
<evidence type="ECO:0000256" key="3">
    <source>
        <dbReference type="ARBA" id="ARBA00022741"/>
    </source>
</evidence>
<dbReference type="PANTHER" id="PTHR42788">
    <property type="entry name" value="TAURINE IMPORT ATP-BINDING PROTEIN-RELATED"/>
    <property type="match status" value="1"/>
</dbReference>
<name>A0A7D3Y7W3_9BACL</name>
<evidence type="ECO:0000313" key="8">
    <source>
        <dbReference type="EMBL" id="QKG83121.1"/>
    </source>
</evidence>
<keyword evidence="4 8" id="KW-0067">ATP-binding</keyword>
<dbReference type="KEGG" id="kpul:GXN76_00700"/>
<gene>
    <name evidence="8" type="ORF">GXN76_00700</name>
</gene>
<proteinExistence type="predicted"/>
<protein>
    <submittedName>
        <fullName evidence="8">ATP-binding cassette domain-containing protein</fullName>
    </submittedName>
</protein>
<evidence type="ECO:0000256" key="1">
    <source>
        <dbReference type="ARBA" id="ARBA00022448"/>
    </source>
</evidence>
<evidence type="ECO:0000256" key="6">
    <source>
        <dbReference type="ARBA" id="ARBA00023136"/>
    </source>
</evidence>
<dbReference type="GO" id="GO:0005524">
    <property type="term" value="F:ATP binding"/>
    <property type="evidence" value="ECO:0007669"/>
    <property type="project" value="UniProtKB-KW"/>
</dbReference>
<dbReference type="Gene3D" id="3.40.50.300">
    <property type="entry name" value="P-loop containing nucleotide triphosphate hydrolases"/>
    <property type="match status" value="1"/>
</dbReference>